<organism evidence="1 2">
    <name type="scientific">Willisornis vidua</name>
    <name type="common">Xingu scale-backed antbird</name>
    <dbReference type="NCBI Taxonomy" id="1566151"/>
    <lineage>
        <taxon>Eukaryota</taxon>
        <taxon>Metazoa</taxon>
        <taxon>Chordata</taxon>
        <taxon>Craniata</taxon>
        <taxon>Vertebrata</taxon>
        <taxon>Euteleostomi</taxon>
        <taxon>Archelosauria</taxon>
        <taxon>Archosauria</taxon>
        <taxon>Dinosauria</taxon>
        <taxon>Saurischia</taxon>
        <taxon>Theropoda</taxon>
        <taxon>Coelurosauria</taxon>
        <taxon>Aves</taxon>
        <taxon>Neognathae</taxon>
        <taxon>Neoaves</taxon>
        <taxon>Telluraves</taxon>
        <taxon>Australaves</taxon>
        <taxon>Passeriformes</taxon>
        <taxon>Thamnophilidae</taxon>
        <taxon>Willisornis</taxon>
    </lineage>
</organism>
<evidence type="ECO:0000313" key="2">
    <source>
        <dbReference type="Proteomes" id="UP001145742"/>
    </source>
</evidence>
<reference evidence="1" key="1">
    <citation type="submission" date="2019-10" db="EMBL/GenBank/DDBJ databases">
        <authorList>
            <person name="Soares A.E.R."/>
            <person name="Aleixo A."/>
            <person name="Schneider P."/>
            <person name="Miyaki C.Y."/>
            <person name="Schneider M.P."/>
            <person name="Mello C."/>
            <person name="Vasconcelos A.T.R."/>
        </authorList>
    </citation>
    <scope>NUCLEOTIDE SEQUENCE</scope>
    <source>
        <tissue evidence="1">Muscle</tissue>
    </source>
</reference>
<sequence>MLVGMEVARKNITWHHQRQGHMLSDLLLGNQCLTVLQLQQLKDITPPTLYAGGSWWSFLNLEDPNMHLGKVDDRITKLNLVPFIKPFGHQECKCMSFGVSSAPKAFERIIALILEGFQEAEIRMNAVFNLD</sequence>
<name>A0ABQ9D1L6_9PASS</name>
<dbReference type="EMBL" id="WHWB01034145">
    <property type="protein sequence ID" value="KAJ7413347.1"/>
    <property type="molecule type" value="Genomic_DNA"/>
</dbReference>
<evidence type="ECO:0000313" key="1">
    <source>
        <dbReference type="EMBL" id="KAJ7413347.1"/>
    </source>
</evidence>
<dbReference type="Proteomes" id="UP001145742">
    <property type="component" value="Unassembled WGS sequence"/>
</dbReference>
<gene>
    <name evidence="1" type="ORF">WISP_91333</name>
</gene>
<comment type="caution">
    <text evidence="1">The sequence shown here is derived from an EMBL/GenBank/DDBJ whole genome shotgun (WGS) entry which is preliminary data.</text>
</comment>
<accession>A0ABQ9D1L6</accession>
<proteinExistence type="predicted"/>
<keyword evidence="2" id="KW-1185">Reference proteome</keyword>
<protein>
    <submittedName>
        <fullName evidence="1">Uncharacterized protein</fullName>
    </submittedName>
</protein>